<protein>
    <submittedName>
        <fullName evidence="1">Uncharacterized protein</fullName>
    </submittedName>
</protein>
<dbReference type="GeneID" id="18921553"/>
<reference evidence="2" key="1">
    <citation type="journal article" date="2011" name="Proc. Natl. Acad. Sci. U.S.A.">
        <title>Obligate biotrophy features unraveled by the genomic analysis of rust fungi.</title>
        <authorList>
            <person name="Duplessis S."/>
            <person name="Cuomo C.A."/>
            <person name="Lin Y.-C."/>
            <person name="Aerts A."/>
            <person name="Tisserant E."/>
            <person name="Veneault-Fourrey C."/>
            <person name="Joly D.L."/>
            <person name="Hacquard S."/>
            <person name="Amselem J."/>
            <person name="Cantarel B.L."/>
            <person name="Chiu R."/>
            <person name="Coutinho P.M."/>
            <person name="Feau N."/>
            <person name="Field M."/>
            <person name="Frey P."/>
            <person name="Gelhaye E."/>
            <person name="Goldberg J."/>
            <person name="Grabherr M.G."/>
            <person name="Kodira C.D."/>
            <person name="Kohler A."/>
            <person name="Kuees U."/>
            <person name="Lindquist E.A."/>
            <person name="Lucas S.M."/>
            <person name="Mago R."/>
            <person name="Mauceli E."/>
            <person name="Morin E."/>
            <person name="Murat C."/>
            <person name="Pangilinan J.L."/>
            <person name="Park R."/>
            <person name="Pearson M."/>
            <person name="Quesneville H."/>
            <person name="Rouhier N."/>
            <person name="Sakthikumar S."/>
            <person name="Salamov A.A."/>
            <person name="Schmutz J."/>
            <person name="Selles B."/>
            <person name="Shapiro H."/>
            <person name="Tanguay P."/>
            <person name="Tuskan G.A."/>
            <person name="Henrissat B."/>
            <person name="Van de Peer Y."/>
            <person name="Rouze P."/>
            <person name="Ellis J.G."/>
            <person name="Dodds P.N."/>
            <person name="Schein J.E."/>
            <person name="Zhong S."/>
            <person name="Hamelin R.C."/>
            <person name="Grigoriev I.V."/>
            <person name="Szabo L.J."/>
            <person name="Martin F."/>
        </authorList>
    </citation>
    <scope>NUCLEOTIDE SEQUENCE [LARGE SCALE GENOMIC DNA]</scope>
    <source>
        <strain evidence="2">98AG31 / pathotype 3-4-7</strain>
    </source>
</reference>
<sequence length="140" mass="15718">MLDQNAKRKFSELKEKWIHLHIEHVCLIDTIAGADEETHEGVMFPYGQSELQCGERVHSATLDEKSQASIFSIYHIRYSNPSGNDPGVVMGNSPKQPAIFVSIVCEVLAGKRDQLGIIHYTRWYMLSHKGEVAQGPSCSF</sequence>
<gene>
    <name evidence="1" type="ORF">MELLADRAFT_102063</name>
</gene>
<evidence type="ECO:0000313" key="2">
    <source>
        <dbReference type="Proteomes" id="UP000001072"/>
    </source>
</evidence>
<evidence type="ECO:0000313" key="1">
    <source>
        <dbReference type="EMBL" id="EGG12109.1"/>
    </source>
</evidence>
<proteinExistence type="predicted"/>
<dbReference type="HOGENOM" id="CLU_1835575_0_0_1"/>
<keyword evidence="2" id="KW-1185">Reference proteome</keyword>
<dbReference type="InParanoid" id="F4R5W2"/>
<organism evidence="2">
    <name type="scientific">Melampsora larici-populina (strain 98AG31 / pathotype 3-4-7)</name>
    <name type="common">Poplar leaf rust fungus</name>
    <dbReference type="NCBI Taxonomy" id="747676"/>
    <lineage>
        <taxon>Eukaryota</taxon>
        <taxon>Fungi</taxon>
        <taxon>Dikarya</taxon>
        <taxon>Basidiomycota</taxon>
        <taxon>Pucciniomycotina</taxon>
        <taxon>Pucciniomycetes</taxon>
        <taxon>Pucciniales</taxon>
        <taxon>Melampsoraceae</taxon>
        <taxon>Melampsora</taxon>
    </lineage>
</organism>
<dbReference type="Proteomes" id="UP000001072">
    <property type="component" value="Unassembled WGS sequence"/>
</dbReference>
<dbReference type="KEGG" id="mlr:MELLADRAFT_102063"/>
<dbReference type="EMBL" id="GL883091">
    <property type="protein sequence ID" value="EGG12109.1"/>
    <property type="molecule type" value="Genomic_DNA"/>
</dbReference>
<accession>F4R5W2</accession>
<dbReference type="RefSeq" id="XP_007404484.1">
    <property type="nucleotide sequence ID" value="XM_007404422.1"/>
</dbReference>
<dbReference type="VEuPathDB" id="FungiDB:MELLADRAFT_102063"/>
<name>F4R5W2_MELLP</name>
<dbReference type="AlphaFoldDB" id="F4R5W2"/>